<dbReference type="Pfam" id="PF13424">
    <property type="entry name" value="TPR_12"/>
    <property type="match status" value="1"/>
</dbReference>
<dbReference type="SUPFAM" id="SSF48452">
    <property type="entry name" value="TPR-like"/>
    <property type="match status" value="3"/>
</dbReference>
<evidence type="ECO:0000256" key="1">
    <source>
        <dbReference type="SAM" id="SignalP"/>
    </source>
</evidence>
<dbReference type="EMBL" id="JAALHA020000002">
    <property type="protein sequence ID" value="MDR9894249.1"/>
    <property type="molecule type" value="Genomic_DNA"/>
</dbReference>
<feature type="chain" id="PRO_5042972573" evidence="1">
    <location>
        <begin position="40"/>
        <end position="908"/>
    </location>
</feature>
<proteinExistence type="predicted"/>
<sequence>MRNAKTKRLNRCNKRLLCIGLRMTMTAMLCMTSTGFTLASSSLQSVDVVRSQSGASLERQARKLYKEGKFSEAAQVFTQAAEAYKTSSDPIHQALSLSNLSLCYQQLGRWKDANDIIAKSIAILNTKETTPQRLSALAQALNIQGELQLNTGQAEAALKSWERVADIYTQQKQPARVLTSQINQAQALQNLGLYRRSASLLATALKLPADYIDEPKKLQLSLKLISASPEKAIALRTLGDSLRVAGNLTSAQMTLQRSLDFAKQLRLPNIVALSQLSLGNTANAQADPTTALKFYKEASASSPNNNIRLQAELNELYLLVDTNQQDAARILLPQLKEQIEALPPSQTAIEARVNLANSIIQMAEKKQEEKSLEKTPENQEILLDAAKLLAVAIQQAKELGNSRLEADALGTLGKVYEDTHQWKESEDLTQKAVQLAQQVNAEDLAYRWQWQLGRVAKEQGKTEVAIAAYKEAINNIKSLRADLAGANPDLQFSFGKSVEPIHRELVELLITGNQKDQDHLKTARDVIEGLQLVELDNFFRQACLNAQPEQIDRVDKRAAVIYPIILKDQLAIITSLPKSGQNSQGKANKATETDKREFHYYTTKISKNDVDKLATRLRNNLNQANTSDLVKPLFQQMYDLIIAPQAADLKNSKVETLVFVLDGTLRSVPMAGLYDQQEKKYLIEKYSIALTPGLQLLAPRSRPEKQLGALVAGLSKSRPGYPALDKVAEEVKTIQRDIPSQVLLNEKFTNTAFQNKVSGISYPIVHLATHGQFGSTPDQTFIVTWDSKIKVNELSSLLKAVELSQGKALELLILSACETATGDAKSALGLAGIAVRSGARSTVATLWRVDDEASAQLMIQFYDELVKAKKTGTSKAEALRRAQLAILQKSQYKSPYYWAAYVLLGNWI</sequence>
<protein>
    <submittedName>
        <fullName evidence="3">CHAT domain-containing protein</fullName>
    </submittedName>
</protein>
<dbReference type="PANTHER" id="PTHR10098:SF108">
    <property type="entry name" value="TETRATRICOPEPTIDE REPEAT PROTEIN 28"/>
    <property type="match status" value="1"/>
</dbReference>
<dbReference type="Pfam" id="PF12770">
    <property type="entry name" value="CHAT"/>
    <property type="match status" value="1"/>
</dbReference>
<dbReference type="RefSeq" id="WP_310833580.1">
    <property type="nucleotide sequence ID" value="NZ_JAALHA020000002.1"/>
</dbReference>
<dbReference type="InterPro" id="IPR011990">
    <property type="entry name" value="TPR-like_helical_dom_sf"/>
</dbReference>
<keyword evidence="1" id="KW-0732">Signal</keyword>
<dbReference type="InterPro" id="IPR019734">
    <property type="entry name" value="TPR_rpt"/>
</dbReference>
<name>A0AAP5I5N5_9CYAN</name>
<keyword evidence="4" id="KW-1185">Reference proteome</keyword>
<evidence type="ECO:0000259" key="2">
    <source>
        <dbReference type="Pfam" id="PF12770"/>
    </source>
</evidence>
<dbReference type="Pfam" id="PF14938">
    <property type="entry name" value="SNAP"/>
    <property type="match status" value="1"/>
</dbReference>
<evidence type="ECO:0000313" key="4">
    <source>
        <dbReference type="Proteomes" id="UP000667802"/>
    </source>
</evidence>
<accession>A0AAP5I5N5</accession>
<dbReference type="SMART" id="SM00028">
    <property type="entry name" value="TPR"/>
    <property type="match status" value="8"/>
</dbReference>
<dbReference type="Gene3D" id="1.25.40.10">
    <property type="entry name" value="Tetratricopeptide repeat domain"/>
    <property type="match status" value="3"/>
</dbReference>
<reference evidence="4" key="1">
    <citation type="journal article" date="2021" name="Science">
        <title>Hunting the eagle killer: A cyanobacterial neurotoxin causes vacuolar myelinopathy.</title>
        <authorList>
            <person name="Breinlinger S."/>
            <person name="Phillips T.J."/>
            <person name="Haram B.N."/>
            <person name="Mares J."/>
            <person name="Martinez Yerena J.A."/>
            <person name="Hrouzek P."/>
            <person name="Sobotka R."/>
            <person name="Henderson W.M."/>
            <person name="Schmieder P."/>
            <person name="Williams S.M."/>
            <person name="Lauderdale J.D."/>
            <person name="Wilde H.D."/>
            <person name="Gerrin W."/>
            <person name="Kust A."/>
            <person name="Washington J.W."/>
            <person name="Wagner C."/>
            <person name="Geier B."/>
            <person name="Liebeke M."/>
            <person name="Enke H."/>
            <person name="Niedermeyer T.H.J."/>
            <person name="Wilde S.B."/>
        </authorList>
    </citation>
    <scope>NUCLEOTIDE SEQUENCE [LARGE SCALE GENOMIC DNA]</scope>
    <source>
        <strain evidence="4">Thurmond2011</strain>
    </source>
</reference>
<dbReference type="PANTHER" id="PTHR10098">
    <property type="entry name" value="RAPSYN-RELATED"/>
    <property type="match status" value="1"/>
</dbReference>
<feature type="signal peptide" evidence="1">
    <location>
        <begin position="1"/>
        <end position="39"/>
    </location>
</feature>
<comment type="caution">
    <text evidence="3">The sequence shown here is derived from an EMBL/GenBank/DDBJ whole genome shotgun (WGS) entry which is preliminary data.</text>
</comment>
<dbReference type="AlphaFoldDB" id="A0AAP5I5N5"/>
<gene>
    <name evidence="3" type="ORF">G7B40_006640</name>
</gene>
<feature type="domain" description="CHAT" evidence="2">
    <location>
        <begin position="632"/>
        <end position="906"/>
    </location>
</feature>
<dbReference type="InterPro" id="IPR024983">
    <property type="entry name" value="CHAT_dom"/>
</dbReference>
<organism evidence="3 4">
    <name type="scientific">Aetokthonos hydrillicola Thurmond2011</name>
    <dbReference type="NCBI Taxonomy" id="2712845"/>
    <lineage>
        <taxon>Bacteria</taxon>
        <taxon>Bacillati</taxon>
        <taxon>Cyanobacteriota</taxon>
        <taxon>Cyanophyceae</taxon>
        <taxon>Nostocales</taxon>
        <taxon>Hapalosiphonaceae</taxon>
        <taxon>Aetokthonos</taxon>
    </lineage>
</organism>
<dbReference type="Proteomes" id="UP000667802">
    <property type="component" value="Unassembled WGS sequence"/>
</dbReference>
<evidence type="ECO:0000313" key="3">
    <source>
        <dbReference type="EMBL" id="MDR9894249.1"/>
    </source>
</evidence>